<evidence type="ECO:0000313" key="9">
    <source>
        <dbReference type="Proteomes" id="UP001597417"/>
    </source>
</evidence>
<comment type="cofactor">
    <cofactor evidence="6">
        <name>Mg(2+)</name>
        <dbReference type="ChEBI" id="CHEBI:18420"/>
    </cofactor>
</comment>
<dbReference type="PANTHER" id="PTHR35901">
    <property type="entry name" value="RIBONUCLEASE VAPC3"/>
    <property type="match status" value="1"/>
</dbReference>
<dbReference type="Pfam" id="PF01850">
    <property type="entry name" value="PIN"/>
    <property type="match status" value="1"/>
</dbReference>
<keyword evidence="5 6" id="KW-0460">Magnesium</keyword>
<dbReference type="EC" id="3.1.-.-" evidence="6"/>
<dbReference type="Gene3D" id="3.40.50.1010">
    <property type="entry name" value="5'-nuclease"/>
    <property type="match status" value="1"/>
</dbReference>
<reference evidence="9" key="1">
    <citation type="journal article" date="2019" name="Int. J. Syst. Evol. Microbiol.">
        <title>The Global Catalogue of Microorganisms (GCM) 10K type strain sequencing project: providing services to taxonomists for standard genome sequencing and annotation.</title>
        <authorList>
            <consortium name="The Broad Institute Genomics Platform"/>
            <consortium name="The Broad Institute Genome Sequencing Center for Infectious Disease"/>
            <person name="Wu L."/>
            <person name="Ma J."/>
        </authorList>
    </citation>
    <scope>NUCLEOTIDE SEQUENCE [LARGE SCALE GENOMIC DNA]</scope>
    <source>
        <strain evidence="9">CGMCC 4.7645</strain>
    </source>
</reference>
<sequence>MIVVDASVLANMLLYGDERGRRARAVLGRDTEWAAPEHWKAQVFSVVRGLALGRKIKEEQGARAVDRLPLLGVDHVSLDELLPRMWRLRAAISGYDAAYVALAEARAIPLVTSDGRLARAATSYCRVELVS</sequence>
<name>A0ABW5FY81_9PSEU</name>
<evidence type="ECO:0000256" key="4">
    <source>
        <dbReference type="ARBA" id="ARBA00022801"/>
    </source>
</evidence>
<proteinExistence type="inferred from homology"/>
<dbReference type="EMBL" id="JBHUKR010000011">
    <property type="protein sequence ID" value="MFD2419129.1"/>
    <property type="molecule type" value="Genomic_DNA"/>
</dbReference>
<accession>A0ABW5FY81</accession>
<dbReference type="InterPro" id="IPR002716">
    <property type="entry name" value="PIN_dom"/>
</dbReference>
<keyword evidence="1 6" id="KW-1277">Toxin-antitoxin system</keyword>
<comment type="caution">
    <text evidence="8">The sequence shown here is derived from an EMBL/GenBank/DDBJ whole genome shotgun (WGS) entry which is preliminary data.</text>
</comment>
<evidence type="ECO:0000256" key="1">
    <source>
        <dbReference type="ARBA" id="ARBA00022649"/>
    </source>
</evidence>
<dbReference type="InterPro" id="IPR022907">
    <property type="entry name" value="VapC_family"/>
</dbReference>
<dbReference type="SUPFAM" id="SSF88723">
    <property type="entry name" value="PIN domain-like"/>
    <property type="match status" value="1"/>
</dbReference>
<keyword evidence="9" id="KW-1185">Reference proteome</keyword>
<dbReference type="InterPro" id="IPR044153">
    <property type="entry name" value="PIN_Pae0151-like"/>
</dbReference>
<evidence type="ECO:0000256" key="3">
    <source>
        <dbReference type="ARBA" id="ARBA00022723"/>
    </source>
</evidence>
<feature type="binding site" evidence="6">
    <location>
        <position position="5"/>
    </location>
    <ligand>
        <name>Mg(2+)</name>
        <dbReference type="ChEBI" id="CHEBI:18420"/>
    </ligand>
</feature>
<keyword evidence="4 6" id="KW-0378">Hydrolase</keyword>
<keyword evidence="2 6" id="KW-0540">Nuclease</keyword>
<gene>
    <name evidence="6" type="primary">vapC</name>
    <name evidence="8" type="ORF">ACFSXZ_22620</name>
</gene>
<dbReference type="InterPro" id="IPR029060">
    <property type="entry name" value="PIN-like_dom_sf"/>
</dbReference>
<organism evidence="8 9">
    <name type="scientific">Amycolatopsis pigmentata</name>
    <dbReference type="NCBI Taxonomy" id="450801"/>
    <lineage>
        <taxon>Bacteria</taxon>
        <taxon>Bacillati</taxon>
        <taxon>Actinomycetota</taxon>
        <taxon>Actinomycetes</taxon>
        <taxon>Pseudonocardiales</taxon>
        <taxon>Pseudonocardiaceae</taxon>
        <taxon>Amycolatopsis</taxon>
    </lineage>
</organism>
<feature type="binding site" evidence="6">
    <location>
        <position position="96"/>
    </location>
    <ligand>
        <name>Mg(2+)</name>
        <dbReference type="ChEBI" id="CHEBI:18420"/>
    </ligand>
</feature>
<dbReference type="RefSeq" id="WP_378267143.1">
    <property type="nucleotide sequence ID" value="NZ_JBHUKR010000011.1"/>
</dbReference>
<dbReference type="HAMAP" id="MF_00265">
    <property type="entry name" value="VapC_Nob1"/>
    <property type="match status" value="1"/>
</dbReference>
<comment type="function">
    <text evidence="6">Toxic component of a toxin-antitoxin (TA) system. An RNase.</text>
</comment>
<dbReference type="InterPro" id="IPR051619">
    <property type="entry name" value="TypeII_TA_RNase_PINc/VapC"/>
</dbReference>
<feature type="domain" description="PIN" evidence="7">
    <location>
        <begin position="2"/>
        <end position="121"/>
    </location>
</feature>
<dbReference type="CDD" id="cd09873">
    <property type="entry name" value="PIN_Pae0151-like"/>
    <property type="match status" value="1"/>
</dbReference>
<evidence type="ECO:0000259" key="7">
    <source>
        <dbReference type="Pfam" id="PF01850"/>
    </source>
</evidence>
<keyword evidence="3 6" id="KW-0479">Metal-binding</keyword>
<evidence type="ECO:0000256" key="5">
    <source>
        <dbReference type="ARBA" id="ARBA00022842"/>
    </source>
</evidence>
<evidence type="ECO:0000313" key="8">
    <source>
        <dbReference type="EMBL" id="MFD2419129.1"/>
    </source>
</evidence>
<comment type="similarity">
    <text evidence="6">Belongs to the PINc/VapC protein family.</text>
</comment>
<dbReference type="Proteomes" id="UP001597417">
    <property type="component" value="Unassembled WGS sequence"/>
</dbReference>
<protein>
    <recommendedName>
        <fullName evidence="6">Ribonuclease VapC</fullName>
        <shortName evidence="6">RNase VapC</shortName>
        <ecNumber evidence="6">3.1.-.-</ecNumber>
    </recommendedName>
    <alternativeName>
        <fullName evidence="6">Toxin VapC</fullName>
    </alternativeName>
</protein>
<evidence type="ECO:0000256" key="6">
    <source>
        <dbReference type="HAMAP-Rule" id="MF_00265"/>
    </source>
</evidence>
<dbReference type="PANTHER" id="PTHR35901:SF1">
    <property type="entry name" value="EXONUCLEASE VAPC9"/>
    <property type="match status" value="1"/>
</dbReference>
<keyword evidence="6" id="KW-0800">Toxin</keyword>
<evidence type="ECO:0000256" key="2">
    <source>
        <dbReference type="ARBA" id="ARBA00022722"/>
    </source>
</evidence>